<accession>A0A5B7JIP8</accession>
<feature type="compositionally biased region" description="Polar residues" evidence="1">
    <location>
        <begin position="26"/>
        <end position="40"/>
    </location>
</feature>
<evidence type="ECO:0000256" key="1">
    <source>
        <dbReference type="SAM" id="MobiDB-lite"/>
    </source>
</evidence>
<dbReference type="EMBL" id="VSRR010092832">
    <property type="protein sequence ID" value="MPC92878.1"/>
    <property type="molecule type" value="Genomic_DNA"/>
</dbReference>
<name>A0A5B7JIP8_PORTR</name>
<proteinExistence type="predicted"/>
<feature type="region of interest" description="Disordered" evidence="1">
    <location>
        <begin position="1"/>
        <end position="46"/>
    </location>
</feature>
<protein>
    <submittedName>
        <fullName evidence="2">Uncharacterized protein</fullName>
    </submittedName>
</protein>
<organism evidence="2 3">
    <name type="scientific">Portunus trituberculatus</name>
    <name type="common">Swimming crab</name>
    <name type="synonym">Neptunus trituberculatus</name>
    <dbReference type="NCBI Taxonomy" id="210409"/>
    <lineage>
        <taxon>Eukaryota</taxon>
        <taxon>Metazoa</taxon>
        <taxon>Ecdysozoa</taxon>
        <taxon>Arthropoda</taxon>
        <taxon>Crustacea</taxon>
        <taxon>Multicrustacea</taxon>
        <taxon>Malacostraca</taxon>
        <taxon>Eumalacostraca</taxon>
        <taxon>Eucarida</taxon>
        <taxon>Decapoda</taxon>
        <taxon>Pleocyemata</taxon>
        <taxon>Brachyura</taxon>
        <taxon>Eubrachyura</taxon>
        <taxon>Portunoidea</taxon>
        <taxon>Portunidae</taxon>
        <taxon>Portuninae</taxon>
        <taxon>Portunus</taxon>
    </lineage>
</organism>
<evidence type="ECO:0000313" key="2">
    <source>
        <dbReference type="EMBL" id="MPC92878.1"/>
    </source>
</evidence>
<reference evidence="2 3" key="1">
    <citation type="submission" date="2019-05" db="EMBL/GenBank/DDBJ databases">
        <title>Another draft genome of Portunus trituberculatus and its Hox gene families provides insights of decapod evolution.</title>
        <authorList>
            <person name="Jeong J.-H."/>
            <person name="Song I."/>
            <person name="Kim S."/>
            <person name="Choi T."/>
            <person name="Kim D."/>
            <person name="Ryu S."/>
            <person name="Kim W."/>
        </authorList>
    </citation>
    <scope>NUCLEOTIDE SEQUENCE [LARGE SCALE GENOMIC DNA]</scope>
    <source>
        <tissue evidence="2">Muscle</tissue>
    </source>
</reference>
<feature type="region of interest" description="Disordered" evidence="1">
    <location>
        <begin position="60"/>
        <end position="80"/>
    </location>
</feature>
<gene>
    <name evidence="2" type="ORF">E2C01_087991</name>
</gene>
<keyword evidence="3" id="KW-1185">Reference proteome</keyword>
<dbReference type="AlphaFoldDB" id="A0A5B7JIP8"/>
<comment type="caution">
    <text evidence="2">The sequence shown here is derived from an EMBL/GenBank/DDBJ whole genome shotgun (WGS) entry which is preliminary data.</text>
</comment>
<dbReference type="Proteomes" id="UP000324222">
    <property type="component" value="Unassembled WGS sequence"/>
</dbReference>
<evidence type="ECO:0000313" key="3">
    <source>
        <dbReference type="Proteomes" id="UP000324222"/>
    </source>
</evidence>
<feature type="compositionally biased region" description="Basic and acidic residues" evidence="1">
    <location>
        <begin position="64"/>
        <end position="80"/>
    </location>
</feature>
<sequence>MSEGQRRTSTHARQAALPRQVKRTHPNTQDKSPMTATGAQTPLPPLHLTTLAFPHLHFPSLGLADRHSGGRPSWDKQADA</sequence>